<dbReference type="RefSeq" id="WP_020951029.1">
    <property type="nucleotide sequence ID" value="NC_022041.1"/>
</dbReference>
<dbReference type="InterPro" id="IPR009100">
    <property type="entry name" value="AcylCoA_DH/oxidase_NM_dom_sf"/>
</dbReference>
<gene>
    <name evidence="8" type="ORF">JCM7686_2321</name>
</gene>
<dbReference type="Pfam" id="PF02770">
    <property type="entry name" value="Acyl-CoA_dh_M"/>
    <property type="match status" value="1"/>
</dbReference>
<feature type="domain" description="Acyl-CoA dehydrogenase/oxidase C-terminal" evidence="5">
    <location>
        <begin position="295"/>
        <end position="447"/>
    </location>
</feature>
<dbReference type="HOGENOM" id="CLU_016513_0_0_5"/>
<dbReference type="eggNOG" id="COG1960">
    <property type="taxonomic scope" value="Bacteria"/>
</dbReference>
<dbReference type="OrthoDB" id="9771038at2"/>
<evidence type="ECO:0000259" key="6">
    <source>
        <dbReference type="Pfam" id="PF02770"/>
    </source>
</evidence>
<sequence length="554" mass="60328">MQEAPARPEPQAEGYATHEVTNQPGDLIGYNAYAQDPALCAAMRAFGGDWAEDRLRDLGETVGSARMVALAREANRQTPELLSHDRFGNRIDQIAFHPAWHELMAIARGSGAHSLAWSADRPGAQVARAGLSYLLNQGENGVCCPITMTFASRAALSQAPALWAELGPGILSEDYDPSPRPAAQKTALSVAMAMTEKQGGSDLRQITTQARPGGGDLWLLTGHKWFFSVPQSDLVLTLAQAPKGVTCFLARGWLADGRRNHFLLQQLKDKCGNRSNASAEVEFRDLEAEMVGEEGRGIATILGMAHLTRLDCAISSGAIMRQALRQAIHHASHRQAFQRRLIDQPLMANVLTDLALDAEAFLWSGLRMAQTQDGGEAEHLLGRLVIPMGKYLACKRASAFVAEALECHGGNGYVETHLMARLYREAPLNGVWEGSGNVICLDVLRSIAQRPESLTLWRDEVALARGQSRVFDAALEDLTARLRDAQGIESRARQLVEHMARLFQASLLLRHAPNDMADLFCRARLGGEAGQDYGTLPDLTHSRAILARAAVGEI</sequence>
<dbReference type="Gene3D" id="2.40.110.20">
    <property type="match status" value="1"/>
</dbReference>
<protein>
    <submittedName>
        <fullName evidence="8">Acyl-CoA dehydrogenase</fullName>
    </submittedName>
</protein>
<dbReference type="PATRIC" id="fig|1367847.3.peg.2317"/>
<keyword evidence="9" id="KW-1185">Reference proteome</keyword>
<dbReference type="PANTHER" id="PTHR42707:SF3">
    <property type="entry name" value="ACYL-COA DEHYDROGENASE AIDB-RELATED"/>
    <property type="match status" value="1"/>
</dbReference>
<name>S5YVW6_PARAH</name>
<evidence type="ECO:0000313" key="8">
    <source>
        <dbReference type="EMBL" id="AGT09391.1"/>
    </source>
</evidence>
<dbReference type="Gene3D" id="1.20.140.10">
    <property type="entry name" value="Butyryl-CoA Dehydrogenase, subunit A, domain 3"/>
    <property type="match status" value="1"/>
</dbReference>
<keyword evidence="4" id="KW-0560">Oxidoreductase</keyword>
<keyword evidence="3 4" id="KW-0274">FAD</keyword>
<evidence type="ECO:0000259" key="5">
    <source>
        <dbReference type="Pfam" id="PF00441"/>
    </source>
</evidence>
<evidence type="ECO:0000259" key="7">
    <source>
        <dbReference type="Pfam" id="PF18158"/>
    </source>
</evidence>
<organism evidence="8 9">
    <name type="scientific">Paracoccus aminophilus JCM 7686</name>
    <dbReference type="NCBI Taxonomy" id="1367847"/>
    <lineage>
        <taxon>Bacteria</taxon>
        <taxon>Pseudomonadati</taxon>
        <taxon>Pseudomonadota</taxon>
        <taxon>Alphaproteobacteria</taxon>
        <taxon>Rhodobacterales</taxon>
        <taxon>Paracoccaceae</taxon>
        <taxon>Paracoccus</taxon>
    </lineage>
</organism>
<accession>S5YVW6</accession>
<dbReference type="InterPro" id="IPR041504">
    <property type="entry name" value="AidB_N"/>
</dbReference>
<dbReference type="KEGG" id="pami:JCM7686_2321"/>
<dbReference type="AlphaFoldDB" id="S5YVW6"/>
<evidence type="ECO:0000256" key="3">
    <source>
        <dbReference type="ARBA" id="ARBA00022827"/>
    </source>
</evidence>
<feature type="domain" description="Acyl-CoA oxidase/dehydrogenase middle" evidence="6">
    <location>
        <begin position="191"/>
        <end position="285"/>
    </location>
</feature>
<dbReference type="InterPro" id="IPR052904">
    <property type="entry name" value="Acyl-CoA_dehydrogenase-like"/>
</dbReference>
<evidence type="ECO:0000256" key="1">
    <source>
        <dbReference type="ARBA" id="ARBA00009347"/>
    </source>
</evidence>
<comment type="similarity">
    <text evidence="1 4">Belongs to the acyl-CoA dehydrogenase family.</text>
</comment>
<evidence type="ECO:0000256" key="2">
    <source>
        <dbReference type="ARBA" id="ARBA00022630"/>
    </source>
</evidence>
<feature type="domain" description="Adaptive response protein AidB N-terminal" evidence="7">
    <location>
        <begin position="22"/>
        <end position="177"/>
    </location>
</feature>
<dbReference type="SUPFAM" id="SSF47203">
    <property type="entry name" value="Acyl-CoA dehydrogenase C-terminal domain-like"/>
    <property type="match status" value="1"/>
</dbReference>
<dbReference type="PANTHER" id="PTHR42707">
    <property type="entry name" value="ACYL-COA DEHYDROGENASE"/>
    <property type="match status" value="1"/>
</dbReference>
<reference evidence="8 9" key="1">
    <citation type="journal article" date="2014" name="BMC Genomics">
        <title>Architecture and functions of a multipartite genome of the methylotrophic bacterium Paracoccus aminophilus JCM 7686, containing primary and secondary chromids.</title>
        <authorList>
            <person name="Dziewit L."/>
            <person name="Czarnecki J."/>
            <person name="Wibberg D."/>
            <person name="Radlinska M."/>
            <person name="Mrozek P."/>
            <person name="Szymczak M."/>
            <person name="Schluter A."/>
            <person name="Puhler A."/>
            <person name="Bartosik D."/>
        </authorList>
    </citation>
    <scope>NUCLEOTIDE SEQUENCE [LARGE SCALE GENOMIC DNA]</scope>
    <source>
        <strain evidence="8">JCM 7686</strain>
    </source>
</reference>
<dbReference type="Pfam" id="PF18158">
    <property type="entry name" value="AidB_N"/>
    <property type="match status" value="1"/>
</dbReference>
<evidence type="ECO:0000313" key="9">
    <source>
        <dbReference type="Proteomes" id="UP000015480"/>
    </source>
</evidence>
<dbReference type="GO" id="GO:0003995">
    <property type="term" value="F:acyl-CoA dehydrogenase activity"/>
    <property type="evidence" value="ECO:0007669"/>
    <property type="project" value="TreeGrafter"/>
</dbReference>
<dbReference type="STRING" id="1367847.JCM7686_2321"/>
<dbReference type="InterPro" id="IPR009075">
    <property type="entry name" value="AcylCo_DH/oxidase_C"/>
</dbReference>
<dbReference type="InterPro" id="IPR006091">
    <property type="entry name" value="Acyl-CoA_Oxase/DH_mid-dom"/>
</dbReference>
<dbReference type="Gene3D" id="6.10.250.600">
    <property type="match status" value="1"/>
</dbReference>
<dbReference type="InterPro" id="IPR036250">
    <property type="entry name" value="AcylCo_DH-like_C"/>
</dbReference>
<evidence type="ECO:0000256" key="4">
    <source>
        <dbReference type="RuleBase" id="RU362125"/>
    </source>
</evidence>
<comment type="cofactor">
    <cofactor evidence="4">
        <name>FAD</name>
        <dbReference type="ChEBI" id="CHEBI:57692"/>
    </cofactor>
</comment>
<proteinExistence type="inferred from homology"/>
<dbReference type="Proteomes" id="UP000015480">
    <property type="component" value="Chromosome"/>
</dbReference>
<dbReference type="EMBL" id="CP006650">
    <property type="protein sequence ID" value="AGT09391.1"/>
    <property type="molecule type" value="Genomic_DNA"/>
</dbReference>
<dbReference type="SUPFAM" id="SSF56645">
    <property type="entry name" value="Acyl-CoA dehydrogenase NM domain-like"/>
    <property type="match status" value="1"/>
</dbReference>
<dbReference type="Pfam" id="PF00441">
    <property type="entry name" value="Acyl-CoA_dh_1"/>
    <property type="match status" value="1"/>
</dbReference>
<keyword evidence="2 4" id="KW-0285">Flavoprotein</keyword>